<accession>A0A8T2UL80</accession>
<comment type="caution">
    <text evidence="2">The sequence shown here is derived from an EMBL/GenBank/DDBJ whole genome shotgun (WGS) entry which is preliminary data.</text>
</comment>
<keyword evidence="1" id="KW-0472">Membrane</keyword>
<feature type="transmembrane region" description="Helical" evidence="1">
    <location>
        <begin position="7"/>
        <end position="27"/>
    </location>
</feature>
<gene>
    <name evidence="2" type="ORF">KP509_07G053100</name>
</gene>
<evidence type="ECO:0000256" key="1">
    <source>
        <dbReference type="SAM" id="Phobius"/>
    </source>
</evidence>
<reference evidence="2" key="1">
    <citation type="submission" date="2021-08" db="EMBL/GenBank/DDBJ databases">
        <title>WGS assembly of Ceratopteris richardii.</title>
        <authorList>
            <person name="Marchant D.B."/>
            <person name="Chen G."/>
            <person name="Jenkins J."/>
            <person name="Shu S."/>
            <person name="Leebens-Mack J."/>
            <person name="Grimwood J."/>
            <person name="Schmutz J."/>
            <person name="Soltis P."/>
            <person name="Soltis D."/>
            <person name="Chen Z.-H."/>
        </authorList>
    </citation>
    <scope>NUCLEOTIDE SEQUENCE</scope>
    <source>
        <strain evidence="2">Whitten #5841</strain>
        <tissue evidence="2">Leaf</tissue>
    </source>
</reference>
<evidence type="ECO:0000313" key="3">
    <source>
        <dbReference type="Proteomes" id="UP000825935"/>
    </source>
</evidence>
<sequence length="167" mass="19958">MPCANKVLRGLICVFILFMIAFFAYFFKKDYPEVLHSRYIPAVMTVRSIEVIPRCSATYSFFYYYYYFYCCDCGCGCCWYCCCRCCCHCRCSFHRCCHYHQSTTHILILILILIFNVVIVVITIANTINFMKSIIFFFNRCMHLPHAIYALWFSFDVFWELYNSKHA</sequence>
<keyword evidence="3" id="KW-1185">Reference proteome</keyword>
<proteinExistence type="predicted"/>
<dbReference type="EMBL" id="CM035412">
    <property type="protein sequence ID" value="KAH7433059.1"/>
    <property type="molecule type" value="Genomic_DNA"/>
</dbReference>
<evidence type="ECO:0000313" key="2">
    <source>
        <dbReference type="EMBL" id="KAH7433059.1"/>
    </source>
</evidence>
<organism evidence="2 3">
    <name type="scientific">Ceratopteris richardii</name>
    <name type="common">Triangle waterfern</name>
    <dbReference type="NCBI Taxonomy" id="49495"/>
    <lineage>
        <taxon>Eukaryota</taxon>
        <taxon>Viridiplantae</taxon>
        <taxon>Streptophyta</taxon>
        <taxon>Embryophyta</taxon>
        <taxon>Tracheophyta</taxon>
        <taxon>Polypodiopsida</taxon>
        <taxon>Polypodiidae</taxon>
        <taxon>Polypodiales</taxon>
        <taxon>Pteridineae</taxon>
        <taxon>Pteridaceae</taxon>
        <taxon>Parkerioideae</taxon>
        <taxon>Ceratopteris</taxon>
    </lineage>
</organism>
<dbReference type="AlphaFoldDB" id="A0A8T2UL80"/>
<feature type="transmembrane region" description="Helical" evidence="1">
    <location>
        <begin position="106"/>
        <end position="125"/>
    </location>
</feature>
<keyword evidence="1" id="KW-0812">Transmembrane</keyword>
<keyword evidence="1" id="KW-1133">Transmembrane helix</keyword>
<name>A0A8T2UL80_CERRI</name>
<dbReference type="Proteomes" id="UP000825935">
    <property type="component" value="Chromosome 7"/>
</dbReference>
<protein>
    <submittedName>
        <fullName evidence="2">Uncharacterized protein</fullName>
    </submittedName>
</protein>